<dbReference type="AlphaFoldDB" id="A0AAE0E474"/>
<keyword evidence="3" id="KW-1185">Reference proteome</keyword>
<organism evidence="2 3">
    <name type="scientific">Dipteronia sinensis</name>
    <dbReference type="NCBI Taxonomy" id="43782"/>
    <lineage>
        <taxon>Eukaryota</taxon>
        <taxon>Viridiplantae</taxon>
        <taxon>Streptophyta</taxon>
        <taxon>Embryophyta</taxon>
        <taxon>Tracheophyta</taxon>
        <taxon>Spermatophyta</taxon>
        <taxon>Magnoliopsida</taxon>
        <taxon>eudicotyledons</taxon>
        <taxon>Gunneridae</taxon>
        <taxon>Pentapetalae</taxon>
        <taxon>rosids</taxon>
        <taxon>malvids</taxon>
        <taxon>Sapindales</taxon>
        <taxon>Sapindaceae</taxon>
        <taxon>Hippocastanoideae</taxon>
        <taxon>Acereae</taxon>
        <taxon>Dipteronia</taxon>
    </lineage>
</organism>
<reference evidence="2" key="1">
    <citation type="journal article" date="2023" name="Plant J.">
        <title>Genome sequences and population genomics provide insights into the demographic history, inbreeding, and mutation load of two 'living fossil' tree species of Dipteronia.</title>
        <authorList>
            <person name="Feng Y."/>
            <person name="Comes H.P."/>
            <person name="Chen J."/>
            <person name="Zhu S."/>
            <person name="Lu R."/>
            <person name="Zhang X."/>
            <person name="Li P."/>
            <person name="Qiu J."/>
            <person name="Olsen K.M."/>
            <person name="Qiu Y."/>
        </authorList>
    </citation>
    <scope>NUCLEOTIDE SEQUENCE</scope>
    <source>
        <strain evidence="2">NBL</strain>
    </source>
</reference>
<sequence length="69" mass="7490">MVGALKMAMAQALVSYYALAGEVVPNSVGEPEILCNNRGVDFIEAHADVELKHLNLYNPDDTFEGKLVP</sequence>
<evidence type="ECO:0000256" key="1">
    <source>
        <dbReference type="SAM" id="SignalP"/>
    </source>
</evidence>
<evidence type="ECO:0000313" key="2">
    <source>
        <dbReference type="EMBL" id="KAK3206636.1"/>
    </source>
</evidence>
<accession>A0AAE0E474</accession>
<gene>
    <name evidence="2" type="ORF">Dsin_020682</name>
</gene>
<protein>
    <submittedName>
        <fullName evidence="2">Uncharacterized protein</fullName>
    </submittedName>
</protein>
<name>A0AAE0E474_9ROSI</name>
<keyword evidence="1" id="KW-0732">Signal</keyword>
<dbReference type="Gene3D" id="3.30.559.10">
    <property type="entry name" value="Chloramphenicol acetyltransferase-like domain"/>
    <property type="match status" value="1"/>
</dbReference>
<dbReference type="InterPro" id="IPR023213">
    <property type="entry name" value="CAT-like_dom_sf"/>
</dbReference>
<feature type="signal peptide" evidence="1">
    <location>
        <begin position="1"/>
        <end position="20"/>
    </location>
</feature>
<dbReference type="EMBL" id="JANJYJ010000006">
    <property type="protein sequence ID" value="KAK3206636.1"/>
    <property type="molecule type" value="Genomic_DNA"/>
</dbReference>
<dbReference type="Pfam" id="PF02458">
    <property type="entry name" value="Transferase"/>
    <property type="match status" value="1"/>
</dbReference>
<comment type="caution">
    <text evidence="2">The sequence shown here is derived from an EMBL/GenBank/DDBJ whole genome shotgun (WGS) entry which is preliminary data.</text>
</comment>
<proteinExistence type="predicted"/>
<evidence type="ECO:0000313" key="3">
    <source>
        <dbReference type="Proteomes" id="UP001281410"/>
    </source>
</evidence>
<dbReference type="Proteomes" id="UP001281410">
    <property type="component" value="Unassembled WGS sequence"/>
</dbReference>
<feature type="chain" id="PRO_5042282542" evidence="1">
    <location>
        <begin position="21"/>
        <end position="69"/>
    </location>
</feature>